<accession>A0A660LB02</accession>
<feature type="transmembrane region" description="Helical" evidence="1">
    <location>
        <begin position="71"/>
        <end position="90"/>
    </location>
</feature>
<proteinExistence type="predicted"/>
<dbReference type="RefSeq" id="WP_147401963.1">
    <property type="nucleotide sequence ID" value="NZ_RBIJ01000001.1"/>
</dbReference>
<dbReference type="AlphaFoldDB" id="A0A660LB02"/>
<keyword evidence="1" id="KW-0472">Membrane</keyword>
<keyword evidence="1" id="KW-0812">Transmembrane</keyword>
<organism evidence="2 3">
    <name type="scientific">Brockia lithotrophica</name>
    <dbReference type="NCBI Taxonomy" id="933949"/>
    <lineage>
        <taxon>Bacteria</taxon>
        <taxon>Bacillati</taxon>
        <taxon>Bacillota</taxon>
        <taxon>Bacilli</taxon>
        <taxon>Bacillales</taxon>
        <taxon>Bacillales Family X. Incertae Sedis</taxon>
        <taxon>Brockia</taxon>
    </lineage>
</organism>
<evidence type="ECO:0000313" key="3">
    <source>
        <dbReference type="Proteomes" id="UP000267019"/>
    </source>
</evidence>
<reference evidence="2 3" key="1">
    <citation type="submission" date="2018-10" db="EMBL/GenBank/DDBJ databases">
        <title>Genomic Encyclopedia of Type Strains, Phase IV (KMG-IV): sequencing the most valuable type-strain genomes for metagenomic binning, comparative biology and taxonomic classification.</title>
        <authorList>
            <person name="Goeker M."/>
        </authorList>
    </citation>
    <scope>NUCLEOTIDE SEQUENCE [LARGE SCALE GENOMIC DNA]</scope>
    <source>
        <strain evidence="2 3">DSM 22653</strain>
    </source>
</reference>
<feature type="transmembrane region" description="Helical" evidence="1">
    <location>
        <begin position="9"/>
        <end position="33"/>
    </location>
</feature>
<name>A0A660LB02_9BACL</name>
<dbReference type="Proteomes" id="UP000267019">
    <property type="component" value="Unassembled WGS sequence"/>
</dbReference>
<sequence>MIKGAGQVLLALVGGAFLTSLGLFILAFIVFIIGDFAGLPSFQLAPGGLLIFGFQAAGENTASSFYLGEGAYYLVIAVGVLNAVTVALRLTRR</sequence>
<comment type="caution">
    <text evidence="2">The sequence shown here is derived from an EMBL/GenBank/DDBJ whole genome shotgun (WGS) entry which is preliminary data.</text>
</comment>
<gene>
    <name evidence="2" type="ORF">C7438_0422</name>
</gene>
<protein>
    <submittedName>
        <fullName evidence="2">Uncharacterized protein</fullName>
    </submittedName>
</protein>
<evidence type="ECO:0000256" key="1">
    <source>
        <dbReference type="SAM" id="Phobius"/>
    </source>
</evidence>
<keyword evidence="1" id="KW-1133">Transmembrane helix</keyword>
<evidence type="ECO:0000313" key="2">
    <source>
        <dbReference type="EMBL" id="RKQ88780.1"/>
    </source>
</evidence>
<dbReference type="EMBL" id="RBIJ01000001">
    <property type="protein sequence ID" value="RKQ88780.1"/>
    <property type="molecule type" value="Genomic_DNA"/>
</dbReference>
<keyword evidence="3" id="KW-1185">Reference proteome</keyword>